<dbReference type="RefSeq" id="XP_012945813.1">
    <property type="nucleotide sequence ID" value="XM_013090359.1"/>
</dbReference>
<dbReference type="InterPro" id="IPR001810">
    <property type="entry name" value="F-box_dom"/>
</dbReference>
<evidence type="ECO:0000313" key="4">
    <source>
        <dbReference type="RefSeq" id="XP_012945812.1"/>
    </source>
</evidence>
<dbReference type="SUPFAM" id="SSF52047">
    <property type="entry name" value="RNI-like"/>
    <property type="match status" value="1"/>
</dbReference>
<feature type="compositionally biased region" description="Pro residues" evidence="1">
    <location>
        <begin position="429"/>
        <end position="440"/>
    </location>
</feature>
<gene>
    <name evidence="4 5" type="primary">LOC101847699</name>
</gene>
<dbReference type="Gene3D" id="3.80.10.10">
    <property type="entry name" value="Ribonuclease Inhibitor"/>
    <property type="match status" value="1"/>
</dbReference>
<evidence type="ECO:0000259" key="2">
    <source>
        <dbReference type="PROSITE" id="PS50181"/>
    </source>
</evidence>
<dbReference type="PANTHER" id="PTHR20872:SF1">
    <property type="entry name" value="F-BOX DOMAIN-CONTAINING PROTEIN"/>
    <property type="match status" value="1"/>
</dbReference>
<dbReference type="InterPro" id="IPR036047">
    <property type="entry name" value="F-box-like_dom_sf"/>
</dbReference>
<proteinExistence type="predicted"/>
<dbReference type="PANTHER" id="PTHR20872">
    <property type="match status" value="1"/>
</dbReference>
<organism evidence="3 5">
    <name type="scientific">Aplysia californica</name>
    <name type="common">California sea hare</name>
    <dbReference type="NCBI Taxonomy" id="6500"/>
    <lineage>
        <taxon>Eukaryota</taxon>
        <taxon>Metazoa</taxon>
        <taxon>Spiralia</taxon>
        <taxon>Lophotrochozoa</taxon>
        <taxon>Mollusca</taxon>
        <taxon>Gastropoda</taxon>
        <taxon>Heterobranchia</taxon>
        <taxon>Euthyneura</taxon>
        <taxon>Tectipleura</taxon>
        <taxon>Aplysiida</taxon>
        <taxon>Aplysioidea</taxon>
        <taxon>Aplysiidae</taxon>
        <taxon>Aplysia</taxon>
    </lineage>
</organism>
<sequence length="486" mass="54412">MGSTSSSLNENETPSSPPRKRARTSSPNRSLDQCRPYEKETRSQWQVLPYVALTEVYGHLPGRDKFNMALTCKTWREPFSRPALWRRASFRFNDVDDWRALCCVSRVASALRHVTVDCAASDIPADKSVGSADNLAYFFRCLVNAKNCRLTALNVTNMRRLARYLSRPDHDVVTLLTNLLEVQTQLDSLSLRGARLSPDHGLRLLVSAGLSSGSILSLLDVSDLFATTSPRHDMAANPRFLSVLTVFTNLSEIDLNHQYLSDDVMYIFSENLCGKLRKIRVLAHYMGRPERRTSPETWAHLCSRCPDLSADFSVKGVSEYRNACLVLTRATPLTCLGWTSGIHADSLTAMLCTEHIAHHFRGTLQNLTLDVCQSFLDDPEILAKLIERCTCLRKVSVQCGGLSMSAEMRLELAIRRVSKGRVPDAVTPPSAPPTETPPDTPTDTPTAGLEIWLNGRKVDLDKKWPLSLTAVWLMETLEAFTEQWSR</sequence>
<dbReference type="InterPro" id="IPR032675">
    <property type="entry name" value="LRR_dom_sf"/>
</dbReference>
<dbReference type="GeneID" id="101847699"/>
<feature type="domain" description="F-box" evidence="2">
    <location>
        <begin position="42"/>
        <end position="88"/>
    </location>
</feature>
<evidence type="ECO:0000256" key="1">
    <source>
        <dbReference type="SAM" id="MobiDB-lite"/>
    </source>
</evidence>
<dbReference type="Pfam" id="PF12937">
    <property type="entry name" value="F-box-like"/>
    <property type="match status" value="1"/>
</dbReference>
<feature type="compositionally biased region" description="Polar residues" evidence="1">
    <location>
        <begin position="1"/>
        <end position="14"/>
    </location>
</feature>
<dbReference type="RefSeq" id="XP_012945812.1">
    <property type="nucleotide sequence ID" value="XM_013090358.1"/>
</dbReference>
<feature type="region of interest" description="Disordered" evidence="1">
    <location>
        <begin position="1"/>
        <end position="38"/>
    </location>
</feature>
<name>A0ABM1ADV9_APLCA</name>
<dbReference type="PROSITE" id="PS50181">
    <property type="entry name" value="FBOX"/>
    <property type="match status" value="1"/>
</dbReference>
<keyword evidence="3" id="KW-1185">Reference proteome</keyword>
<dbReference type="Proteomes" id="UP000694888">
    <property type="component" value="Unplaced"/>
</dbReference>
<evidence type="ECO:0000313" key="5">
    <source>
        <dbReference type="RefSeq" id="XP_012945813.1"/>
    </source>
</evidence>
<protein>
    <submittedName>
        <fullName evidence="4 5">F-box/LRR-repeat protein 3</fullName>
    </submittedName>
</protein>
<evidence type="ECO:0000313" key="3">
    <source>
        <dbReference type="Proteomes" id="UP000694888"/>
    </source>
</evidence>
<dbReference type="Gene3D" id="1.20.1280.50">
    <property type="match status" value="1"/>
</dbReference>
<feature type="region of interest" description="Disordered" evidence="1">
    <location>
        <begin position="421"/>
        <end position="447"/>
    </location>
</feature>
<accession>A0ABM1ADV9</accession>
<dbReference type="SUPFAM" id="SSF81383">
    <property type="entry name" value="F-box domain"/>
    <property type="match status" value="1"/>
</dbReference>
<reference evidence="4 5" key="1">
    <citation type="submission" date="2025-05" db="UniProtKB">
        <authorList>
            <consortium name="RefSeq"/>
        </authorList>
    </citation>
    <scope>IDENTIFICATION</scope>
</reference>